<dbReference type="Pfam" id="PF00224">
    <property type="entry name" value="PK"/>
    <property type="match status" value="1"/>
</dbReference>
<dbReference type="GO" id="GO:0005524">
    <property type="term" value="F:ATP binding"/>
    <property type="evidence" value="ECO:0007669"/>
    <property type="project" value="UniProtKB-KW"/>
</dbReference>
<accession>A0A8K0D911</accession>
<dbReference type="PANTHER" id="PTHR11817">
    <property type="entry name" value="PYRUVATE KINASE"/>
    <property type="match status" value="1"/>
</dbReference>
<dbReference type="FunFam" id="3.40.1380.20:FF:000001">
    <property type="entry name" value="Pyruvate kinase"/>
    <property type="match status" value="1"/>
</dbReference>
<keyword evidence="11" id="KW-0067">ATP-binding</keyword>
<evidence type="ECO:0000256" key="8">
    <source>
        <dbReference type="ARBA" id="ARBA00022723"/>
    </source>
</evidence>
<evidence type="ECO:0000256" key="6">
    <source>
        <dbReference type="ARBA" id="ARBA00012142"/>
    </source>
</evidence>
<dbReference type="EMBL" id="VTPC01004861">
    <property type="protein sequence ID" value="KAF2896665.1"/>
    <property type="molecule type" value="Genomic_DNA"/>
</dbReference>
<dbReference type="UniPathway" id="UPA00109">
    <property type="reaction ID" value="UER00188"/>
</dbReference>
<evidence type="ECO:0000256" key="16">
    <source>
        <dbReference type="RuleBase" id="RU000504"/>
    </source>
</evidence>
<dbReference type="Pfam" id="PF02887">
    <property type="entry name" value="PK_C"/>
    <property type="match status" value="1"/>
</dbReference>
<comment type="catalytic activity">
    <reaction evidence="15">
        <text>pyruvate + ATP = phosphoenolpyruvate + ADP + H(+)</text>
        <dbReference type="Rhea" id="RHEA:18157"/>
        <dbReference type="ChEBI" id="CHEBI:15361"/>
        <dbReference type="ChEBI" id="CHEBI:15378"/>
        <dbReference type="ChEBI" id="CHEBI:30616"/>
        <dbReference type="ChEBI" id="CHEBI:58702"/>
        <dbReference type="ChEBI" id="CHEBI:456216"/>
        <dbReference type="EC" id="2.7.1.40"/>
    </reaction>
    <physiologicalReaction direction="right-to-left" evidence="15">
        <dbReference type="Rhea" id="RHEA:18159"/>
    </physiologicalReaction>
</comment>
<evidence type="ECO:0000259" key="18">
    <source>
        <dbReference type="Pfam" id="PF02887"/>
    </source>
</evidence>
<evidence type="ECO:0000256" key="4">
    <source>
        <dbReference type="ARBA" id="ARBA00008663"/>
    </source>
</evidence>
<comment type="pathway">
    <text evidence="3 16">Carbohydrate degradation; glycolysis; pyruvate from D-glyceraldehyde 3-phosphate: step 5/5.</text>
</comment>
<dbReference type="Proteomes" id="UP000801492">
    <property type="component" value="Unassembled WGS sequence"/>
</dbReference>
<evidence type="ECO:0000259" key="17">
    <source>
        <dbReference type="Pfam" id="PF00224"/>
    </source>
</evidence>
<dbReference type="AlphaFoldDB" id="A0A8K0D911"/>
<comment type="caution">
    <text evidence="19">The sequence shown here is derived from an EMBL/GenBank/DDBJ whole genome shotgun (WGS) entry which is preliminary data.</text>
</comment>
<dbReference type="NCBIfam" id="TIGR01064">
    <property type="entry name" value="pyruv_kin"/>
    <property type="match status" value="1"/>
</dbReference>
<dbReference type="PRINTS" id="PR01050">
    <property type="entry name" value="PYRUVTKNASE"/>
</dbReference>
<dbReference type="EC" id="2.7.1.40" evidence="6 16"/>
<feature type="domain" description="Pyruvate kinase C-terminal" evidence="18">
    <location>
        <begin position="423"/>
        <end position="540"/>
    </location>
</feature>
<dbReference type="OrthoDB" id="108365at2759"/>
<organism evidence="19 20">
    <name type="scientific">Ignelater luminosus</name>
    <name type="common">Cucubano</name>
    <name type="synonym">Pyrophorus luminosus</name>
    <dbReference type="NCBI Taxonomy" id="2038154"/>
    <lineage>
        <taxon>Eukaryota</taxon>
        <taxon>Metazoa</taxon>
        <taxon>Ecdysozoa</taxon>
        <taxon>Arthropoda</taxon>
        <taxon>Hexapoda</taxon>
        <taxon>Insecta</taxon>
        <taxon>Pterygota</taxon>
        <taxon>Neoptera</taxon>
        <taxon>Endopterygota</taxon>
        <taxon>Coleoptera</taxon>
        <taxon>Polyphaga</taxon>
        <taxon>Elateriformia</taxon>
        <taxon>Elateroidea</taxon>
        <taxon>Elateridae</taxon>
        <taxon>Agrypninae</taxon>
        <taxon>Pyrophorini</taxon>
        <taxon>Ignelater</taxon>
    </lineage>
</organism>
<keyword evidence="13 16" id="KW-0324">Glycolysis</keyword>
<evidence type="ECO:0000256" key="3">
    <source>
        <dbReference type="ARBA" id="ARBA00004997"/>
    </source>
</evidence>
<dbReference type="GO" id="GO:0016301">
    <property type="term" value="F:kinase activity"/>
    <property type="evidence" value="ECO:0007669"/>
    <property type="project" value="UniProtKB-KW"/>
</dbReference>
<dbReference type="GO" id="GO:0004743">
    <property type="term" value="F:pyruvate kinase activity"/>
    <property type="evidence" value="ECO:0007669"/>
    <property type="project" value="UniProtKB-EC"/>
</dbReference>
<dbReference type="InterPro" id="IPR036918">
    <property type="entry name" value="Pyrv_Knase_C_sf"/>
</dbReference>
<evidence type="ECO:0000256" key="15">
    <source>
        <dbReference type="ARBA" id="ARBA00048967"/>
    </source>
</evidence>
<dbReference type="InterPro" id="IPR015795">
    <property type="entry name" value="Pyrv_Knase_C"/>
</dbReference>
<dbReference type="InterPro" id="IPR015793">
    <property type="entry name" value="Pyrv_Knase_brl"/>
</dbReference>
<feature type="domain" description="Pyruvate kinase barrel" evidence="17">
    <location>
        <begin position="55"/>
        <end position="387"/>
    </location>
</feature>
<dbReference type="InterPro" id="IPR011037">
    <property type="entry name" value="Pyrv_Knase-like_insert_dom_sf"/>
</dbReference>
<dbReference type="GO" id="GO:0000287">
    <property type="term" value="F:magnesium ion binding"/>
    <property type="evidence" value="ECO:0007669"/>
    <property type="project" value="InterPro"/>
</dbReference>
<dbReference type="SUPFAM" id="SSF51621">
    <property type="entry name" value="Phosphoenolpyruvate/pyruvate domain"/>
    <property type="match status" value="1"/>
</dbReference>
<dbReference type="InterPro" id="IPR040442">
    <property type="entry name" value="Pyrv_kinase-like_dom_sf"/>
</dbReference>
<dbReference type="FunFam" id="2.40.33.10:FF:000001">
    <property type="entry name" value="Pyruvate kinase"/>
    <property type="match status" value="1"/>
</dbReference>
<keyword evidence="12 16" id="KW-0460">Magnesium</keyword>
<evidence type="ECO:0000256" key="11">
    <source>
        <dbReference type="ARBA" id="ARBA00022840"/>
    </source>
</evidence>
<dbReference type="SUPFAM" id="SSF50800">
    <property type="entry name" value="PK beta-barrel domain-like"/>
    <property type="match status" value="1"/>
</dbReference>
<dbReference type="InterPro" id="IPR001697">
    <property type="entry name" value="Pyr_Knase"/>
</dbReference>
<keyword evidence="10 16" id="KW-0418">Kinase</keyword>
<dbReference type="GO" id="GO:0030955">
    <property type="term" value="F:potassium ion binding"/>
    <property type="evidence" value="ECO:0007669"/>
    <property type="project" value="InterPro"/>
</dbReference>
<reference evidence="19" key="1">
    <citation type="submission" date="2019-08" db="EMBL/GenBank/DDBJ databases">
        <title>The genome of the North American firefly Photinus pyralis.</title>
        <authorList>
            <consortium name="Photinus pyralis genome working group"/>
            <person name="Fallon T.R."/>
            <person name="Sander Lower S.E."/>
            <person name="Weng J.-K."/>
        </authorList>
    </citation>
    <scope>NUCLEOTIDE SEQUENCE</scope>
    <source>
        <strain evidence="19">TRF0915ILg1</strain>
        <tissue evidence="19">Whole body</tissue>
    </source>
</reference>
<proteinExistence type="inferred from homology"/>
<protein>
    <recommendedName>
        <fullName evidence="6 16">Pyruvate kinase</fullName>
        <ecNumber evidence="6 16">2.7.1.40</ecNumber>
    </recommendedName>
</protein>
<evidence type="ECO:0000256" key="1">
    <source>
        <dbReference type="ARBA" id="ARBA00001946"/>
    </source>
</evidence>
<dbReference type="SUPFAM" id="SSF52935">
    <property type="entry name" value="PK C-terminal domain-like"/>
    <property type="match status" value="1"/>
</dbReference>
<evidence type="ECO:0000256" key="12">
    <source>
        <dbReference type="ARBA" id="ARBA00022842"/>
    </source>
</evidence>
<keyword evidence="20" id="KW-1185">Reference proteome</keyword>
<sequence length="553" mass="60926">MAIHSIHCPKLPWMIDFHSTAEGAILNSQLHAAYADNFTEHLVNLDVRSQTPKVRLTGVICTLGPSTSKCEVLENMMAAGMTMARLKMCHLNHEESKEILANIRKANDRYSKKIGRVYPLAIALDIRGPEIRTGYLKDPQVQEIELSKGNPISITTDPAYEEHVTADMIYVDYQKFNELLEPGDYVFIDDGEIRLSAREIVGSVIKCIVEEAGKLVSRASVSVPGIPIDLPNISKKDIEDIIFGVKNKVDAIFIAGMRDKRTILEIRKLLGKEGRHIMVISKTDCCQAIDNIEEIIKESDGIMVDRGALGNELPSEKVFLVQKSVIAKCNKAGKPAICSTQILESMITNTRPTKPEVSDIANAVLDGADCFLLSKETAVGEHPVEAITTLSAICKEAEAAVYQKQVFADLSDKQLTPIEPIYALAISAVEASLKCNAAVIIVLTTTGRSAKILTKYRPRCPIIAVTRFGHVARQLHLYRAIDPIHYIKSPEAKWEKDVDNRIQLGITWGKVSGLIRAGDAIIIITGSRPGTGFTNSMRIVYASEFDALPLQKK</sequence>
<dbReference type="InterPro" id="IPR015813">
    <property type="entry name" value="Pyrv/PenolPyrv_kinase-like_dom"/>
</dbReference>
<comment type="subunit">
    <text evidence="5">Homotetramer.</text>
</comment>
<dbReference type="Gene3D" id="2.40.33.10">
    <property type="entry name" value="PK beta-barrel domain-like"/>
    <property type="match status" value="1"/>
</dbReference>
<evidence type="ECO:0000256" key="2">
    <source>
        <dbReference type="ARBA" id="ARBA00001958"/>
    </source>
</evidence>
<evidence type="ECO:0000256" key="7">
    <source>
        <dbReference type="ARBA" id="ARBA00022679"/>
    </source>
</evidence>
<dbReference type="InterPro" id="IPR015806">
    <property type="entry name" value="Pyrv_Knase_insert_dom_sf"/>
</dbReference>
<evidence type="ECO:0000256" key="10">
    <source>
        <dbReference type="ARBA" id="ARBA00022777"/>
    </source>
</evidence>
<comment type="similarity">
    <text evidence="4 16">Belongs to the pyruvate kinase family.</text>
</comment>
<keyword evidence="8" id="KW-0479">Metal-binding</keyword>
<keyword evidence="9" id="KW-0547">Nucleotide-binding</keyword>
<keyword evidence="14" id="KW-0670">Pyruvate</keyword>
<evidence type="ECO:0000256" key="13">
    <source>
        <dbReference type="ARBA" id="ARBA00023152"/>
    </source>
</evidence>
<evidence type="ECO:0000256" key="14">
    <source>
        <dbReference type="ARBA" id="ARBA00023317"/>
    </source>
</evidence>
<evidence type="ECO:0000313" key="20">
    <source>
        <dbReference type="Proteomes" id="UP000801492"/>
    </source>
</evidence>
<keyword evidence="7 16" id="KW-0808">Transferase</keyword>
<dbReference type="Gene3D" id="3.20.20.60">
    <property type="entry name" value="Phosphoenolpyruvate-binding domains"/>
    <property type="match status" value="1"/>
</dbReference>
<comment type="cofactor">
    <cofactor evidence="2">
        <name>K(+)</name>
        <dbReference type="ChEBI" id="CHEBI:29103"/>
    </cofactor>
</comment>
<dbReference type="Gene3D" id="3.40.1380.20">
    <property type="entry name" value="Pyruvate kinase, C-terminal domain"/>
    <property type="match status" value="1"/>
</dbReference>
<evidence type="ECO:0000256" key="5">
    <source>
        <dbReference type="ARBA" id="ARBA00011881"/>
    </source>
</evidence>
<comment type="cofactor">
    <cofactor evidence="1">
        <name>Mg(2+)</name>
        <dbReference type="ChEBI" id="CHEBI:18420"/>
    </cofactor>
</comment>
<name>A0A8K0D911_IGNLU</name>
<evidence type="ECO:0000313" key="19">
    <source>
        <dbReference type="EMBL" id="KAF2896665.1"/>
    </source>
</evidence>
<gene>
    <name evidence="19" type="ORF">ILUMI_09514</name>
</gene>
<evidence type="ECO:0000256" key="9">
    <source>
        <dbReference type="ARBA" id="ARBA00022741"/>
    </source>
</evidence>